<organism evidence="2 3">
    <name type="scientific">Lutibacter holmesii</name>
    <dbReference type="NCBI Taxonomy" id="1137985"/>
    <lineage>
        <taxon>Bacteria</taxon>
        <taxon>Pseudomonadati</taxon>
        <taxon>Bacteroidota</taxon>
        <taxon>Flavobacteriia</taxon>
        <taxon>Flavobacteriales</taxon>
        <taxon>Flavobacteriaceae</taxon>
        <taxon>Lutibacter</taxon>
    </lineage>
</organism>
<evidence type="ECO:0000259" key="1">
    <source>
        <dbReference type="Pfam" id="PF25302"/>
    </source>
</evidence>
<feature type="domain" description="NAD glycohydrolase translocation F5/8 type C" evidence="1">
    <location>
        <begin position="58"/>
        <end position="209"/>
    </location>
</feature>
<keyword evidence="3" id="KW-1185">Reference proteome</keyword>
<proteinExistence type="predicted"/>
<dbReference type="Proteomes" id="UP001597241">
    <property type="component" value="Unassembled WGS sequence"/>
</dbReference>
<accession>A0ABW3WRH2</accession>
<dbReference type="InterPro" id="IPR057561">
    <property type="entry name" value="NADase_transloc"/>
</dbReference>
<comment type="caution">
    <text evidence="2">The sequence shown here is derived from an EMBL/GenBank/DDBJ whole genome shotgun (WGS) entry which is preliminary data.</text>
</comment>
<dbReference type="Pfam" id="PF25302">
    <property type="entry name" value="NADase_transloc"/>
    <property type="match status" value="1"/>
</dbReference>
<evidence type="ECO:0000313" key="3">
    <source>
        <dbReference type="Proteomes" id="UP001597241"/>
    </source>
</evidence>
<gene>
    <name evidence="2" type="ORF">ACFQ5N_08420</name>
</gene>
<name>A0ABW3WRH2_9FLAO</name>
<dbReference type="RefSeq" id="WP_386809058.1">
    <property type="nucleotide sequence ID" value="NZ_JBHTMV010000004.1"/>
</dbReference>
<dbReference type="EMBL" id="JBHTMV010000004">
    <property type="protein sequence ID" value="MFD1293856.1"/>
    <property type="molecule type" value="Genomic_DNA"/>
</dbReference>
<evidence type="ECO:0000313" key="2">
    <source>
        <dbReference type="EMBL" id="MFD1293856.1"/>
    </source>
</evidence>
<reference evidence="3" key="1">
    <citation type="journal article" date="2019" name="Int. J. Syst. Evol. Microbiol.">
        <title>The Global Catalogue of Microorganisms (GCM) 10K type strain sequencing project: providing services to taxonomists for standard genome sequencing and annotation.</title>
        <authorList>
            <consortium name="The Broad Institute Genomics Platform"/>
            <consortium name="The Broad Institute Genome Sequencing Center for Infectious Disease"/>
            <person name="Wu L."/>
            <person name="Ma J."/>
        </authorList>
    </citation>
    <scope>NUCLEOTIDE SEQUENCE [LARGE SCALE GENOMIC DNA]</scope>
    <source>
        <strain evidence="3">CCUG 62221</strain>
    </source>
</reference>
<protein>
    <recommendedName>
        <fullName evidence="1">NAD glycohydrolase translocation F5/8 type C domain-containing protein</fullName>
    </recommendedName>
</protein>
<dbReference type="NCBIfam" id="NF047619">
    <property type="entry name" value="NADase_discoid"/>
    <property type="match status" value="1"/>
</dbReference>
<sequence length="215" mass="25018">MNKNLILILIFFTTNIFSQSIKTISAIQGKDSDYFEYEDYDENQNPIGKLEFLKGCSWYCGGSVTEIIVSSELKEQNGIHYSPKNAHDFDKNTAWIEGKPDYGIGEFIEYRFDFKNYNGGLGINKILLTNGYKKDKTNWKNNSRVKQLKMYINDKPYSIINLLDSFEIQTIEIDKIMFPSNKMTKLRFEILDIYKEDKFKDTAISLLMFEGIGVH</sequence>